<dbReference type="Gramene" id="TraesLDM2D03G01104830.1">
    <property type="protein sequence ID" value="TraesLDM2D03G01104830.1"/>
    <property type="gene ID" value="TraesLDM2D03G01104830"/>
</dbReference>
<dbReference type="Gramene" id="TraesSYM2D03G01117610.1">
    <property type="protein sequence ID" value="TraesSYM2D03G01117610.1"/>
    <property type="gene ID" value="TraesSYM2D03G01117610"/>
</dbReference>
<dbReference type="Gramene" id="TraesSTA2D03G01092290.1">
    <property type="protein sequence ID" value="TraesSTA2D03G01092290.1"/>
    <property type="gene ID" value="TraesSTA2D03G01092290"/>
</dbReference>
<dbReference type="Gramene" id="TraesCS2D02G080600.1">
    <property type="protein sequence ID" value="TraesCS2D02G080600.1"/>
    <property type="gene ID" value="TraesCS2D02G080600"/>
</dbReference>
<accession>A0A3B6D629</accession>
<dbReference type="Gramene" id="TraesJUL2D03G01109530.1">
    <property type="protein sequence ID" value="TraesJUL2D03G01109530.1"/>
    <property type="gene ID" value="TraesJUL2D03G01109530"/>
</dbReference>
<evidence type="ECO:0000313" key="1">
    <source>
        <dbReference type="EnsemblPlants" id="TraesCS2D02G080600.1"/>
    </source>
</evidence>
<dbReference type="OrthoDB" id="680574at2759"/>
<dbReference type="PANTHER" id="PTHR47851">
    <property type="entry name" value="OS06G0588700 PROTEIN-RELATED"/>
    <property type="match status" value="1"/>
</dbReference>
<dbReference type="Gramene" id="TraesMAC2D03G01102040.1">
    <property type="protein sequence ID" value="TraesMAC2D03G01102040.1"/>
    <property type="gene ID" value="TraesMAC2D03G01102040"/>
</dbReference>
<reference evidence="1" key="1">
    <citation type="submission" date="2018-08" db="EMBL/GenBank/DDBJ databases">
        <authorList>
            <person name="Rossello M."/>
        </authorList>
    </citation>
    <scope>NUCLEOTIDE SEQUENCE [LARGE SCALE GENOMIC DNA]</scope>
    <source>
        <strain evidence="1">cv. Chinese Spring</strain>
    </source>
</reference>
<dbReference type="Gramene" id="TraesCS2D03G0158800.1">
    <property type="protein sequence ID" value="TraesCS2D03G0158800.1.CDS"/>
    <property type="gene ID" value="TraesCS2D03G0158800"/>
</dbReference>
<dbReference type="Gramene" id="TraesLAC2D03G01055280.1">
    <property type="protein sequence ID" value="TraesLAC2D03G01055280.1"/>
    <property type="gene ID" value="TraesLAC2D03G01055280"/>
</dbReference>
<organism evidence="1">
    <name type="scientific">Triticum aestivum</name>
    <name type="common">Wheat</name>
    <dbReference type="NCBI Taxonomy" id="4565"/>
    <lineage>
        <taxon>Eukaryota</taxon>
        <taxon>Viridiplantae</taxon>
        <taxon>Streptophyta</taxon>
        <taxon>Embryophyta</taxon>
        <taxon>Tracheophyta</taxon>
        <taxon>Spermatophyta</taxon>
        <taxon>Magnoliopsida</taxon>
        <taxon>Liliopsida</taxon>
        <taxon>Poales</taxon>
        <taxon>Poaceae</taxon>
        <taxon>BOP clade</taxon>
        <taxon>Pooideae</taxon>
        <taxon>Triticodae</taxon>
        <taxon>Triticeae</taxon>
        <taxon>Triticinae</taxon>
        <taxon>Triticum</taxon>
    </lineage>
</organism>
<sequence>MREEITAIAYIAKRSQTLFEVYMRNEETTSVRADINKVIACGTTEGSDEHFITTQLFINREQTEMFLHMGAGTRKGWLHRKFDIKYGN</sequence>
<reference evidence="1" key="2">
    <citation type="submission" date="2018-10" db="UniProtKB">
        <authorList>
            <consortium name="EnsemblPlants"/>
        </authorList>
    </citation>
    <scope>IDENTIFICATION</scope>
</reference>
<dbReference type="Gramene" id="TraesNOR2D03G01119450.1">
    <property type="protein sequence ID" value="TraesNOR2D03G01119450.1"/>
    <property type="gene ID" value="TraesNOR2D03G01119450"/>
</dbReference>
<dbReference type="PANTHER" id="PTHR47851:SF5">
    <property type="entry name" value="MYB_SANT-LIKE DOMAIN-CONTAINING PROTEIN"/>
    <property type="match status" value="1"/>
</dbReference>
<dbReference type="Gramene" id="TraesJAG2D03G01106880.1">
    <property type="protein sequence ID" value="TraesJAG2D03G01106880.1"/>
    <property type="gene ID" value="TraesJAG2D03G01106880"/>
</dbReference>
<dbReference type="AlphaFoldDB" id="A0A3B6D629"/>
<dbReference type="Proteomes" id="UP000019116">
    <property type="component" value="Chromosome 2D"/>
</dbReference>
<proteinExistence type="predicted"/>
<dbReference type="Gramene" id="TraesRN2D0100176400.1">
    <property type="protein sequence ID" value="TraesRN2D0100176400.1"/>
    <property type="gene ID" value="TraesRN2D0100176400"/>
</dbReference>
<dbReference type="Gramene" id="TraesARI2D03G01119830.1">
    <property type="protein sequence ID" value="TraesARI2D03G01119830.1"/>
    <property type="gene ID" value="TraesARI2D03G01119830"/>
</dbReference>
<protein>
    <submittedName>
        <fullName evidence="1">Uncharacterized protein</fullName>
    </submittedName>
</protein>
<evidence type="ECO:0000313" key="2">
    <source>
        <dbReference type="Proteomes" id="UP000019116"/>
    </source>
</evidence>
<name>A0A3B6D629_WHEAT</name>
<dbReference type="EnsemblPlants" id="TraesCS2D02G080600.1">
    <property type="protein sequence ID" value="TraesCS2D02G080600.1"/>
    <property type="gene ID" value="TraesCS2D02G080600"/>
</dbReference>
<keyword evidence="2" id="KW-1185">Reference proteome</keyword>